<organism evidence="2 3">
    <name type="scientific">Teichococcus vastitatis</name>
    <dbReference type="NCBI Taxonomy" id="2307076"/>
    <lineage>
        <taxon>Bacteria</taxon>
        <taxon>Pseudomonadati</taxon>
        <taxon>Pseudomonadota</taxon>
        <taxon>Alphaproteobacteria</taxon>
        <taxon>Acetobacterales</taxon>
        <taxon>Roseomonadaceae</taxon>
        <taxon>Roseomonas</taxon>
    </lineage>
</organism>
<protein>
    <submittedName>
        <fullName evidence="2">Uncharacterized protein</fullName>
    </submittedName>
</protein>
<dbReference type="Proteomes" id="UP001201985">
    <property type="component" value="Unassembled WGS sequence"/>
</dbReference>
<proteinExistence type="predicted"/>
<name>A0ABS9W6M6_9PROT</name>
<reference evidence="2 3" key="1">
    <citation type="submission" date="2022-03" db="EMBL/GenBank/DDBJ databases">
        <title>Complete genome analysis of Roseomonas KG 17.1 : a prolific producer of plant growth promoters.</title>
        <authorList>
            <person name="Saadouli I."/>
            <person name="Najjari A."/>
            <person name="Mosbah A."/>
            <person name="Ouzari H.I."/>
        </authorList>
    </citation>
    <scope>NUCLEOTIDE SEQUENCE [LARGE SCALE GENOMIC DNA]</scope>
    <source>
        <strain evidence="2 3">KG17-1</strain>
    </source>
</reference>
<gene>
    <name evidence="2" type="ORF">MON41_14125</name>
</gene>
<comment type="caution">
    <text evidence="2">The sequence shown here is derived from an EMBL/GenBank/DDBJ whole genome shotgun (WGS) entry which is preliminary data.</text>
</comment>
<feature type="region of interest" description="Disordered" evidence="1">
    <location>
        <begin position="1"/>
        <end position="40"/>
    </location>
</feature>
<accession>A0ABS9W6M6</accession>
<keyword evidence="3" id="KW-1185">Reference proteome</keyword>
<evidence type="ECO:0000313" key="2">
    <source>
        <dbReference type="EMBL" id="MCI0754871.1"/>
    </source>
</evidence>
<evidence type="ECO:0000313" key="3">
    <source>
        <dbReference type="Proteomes" id="UP001201985"/>
    </source>
</evidence>
<evidence type="ECO:0000256" key="1">
    <source>
        <dbReference type="SAM" id="MobiDB-lite"/>
    </source>
</evidence>
<dbReference type="RefSeq" id="WP_241793160.1">
    <property type="nucleotide sequence ID" value="NZ_JALBUU010000016.1"/>
</dbReference>
<dbReference type="Pfam" id="PF21810">
    <property type="entry name" value="DUF6880"/>
    <property type="match status" value="1"/>
</dbReference>
<dbReference type="EMBL" id="JALBUU010000016">
    <property type="protein sequence ID" value="MCI0754871.1"/>
    <property type="molecule type" value="Genomic_DNA"/>
</dbReference>
<sequence>MPPRARVSRSRLALPLVADGEPAAPSPGRPKPKKAAPRSRTLSAEALEQLGARRLAELLMAQAQGDAALARTLRLALAGMDGSGRLATEVEKRLRTIGRSRGFIEWDKLRPLARELDGLRETIAGSLAAADPRAAVAQMRLLLGLTGNVFERSDDGSGALGEVFRQAGADLGRLWALLPGRDPLMLAREVLALWDADGYGETDRLLEAAAPALGSEGRAELRRLLETRLAAQPRSRKSDAFEGWQGRFQISFRLRDLADLEGDVGGYIAAVEAGGRAENFACDVAERLIARGRPEEALGWLSRPSDRQESEAIRRTDLRIAALEALGRHEEAQALRWDAFGRWLTPQHLRPYLRGLPDFDDVEAEEQAMAHALAHADRDLALSFLTGWPRLDAANRLVRVHHEEMDGRDYGRLRPAAEALAERYPAAATLLHRALAEDVLRRASSRQYTYAVRDIRSCISLAPLLPTEPGFESHEVFLARLRREHGRKAGFWALLEDGS</sequence>
<dbReference type="InterPro" id="IPR049245">
    <property type="entry name" value="DUF6880"/>
</dbReference>